<evidence type="ECO:0000256" key="1">
    <source>
        <dbReference type="SAM" id="MobiDB-lite"/>
    </source>
</evidence>
<dbReference type="InterPro" id="IPR039970">
    <property type="entry name" value="TF_Grauzone"/>
</dbReference>
<evidence type="ECO:0000313" key="3">
    <source>
        <dbReference type="Proteomes" id="UP000249619"/>
    </source>
</evidence>
<evidence type="ECO:0000313" key="2">
    <source>
        <dbReference type="EMBL" id="RAR15834.1"/>
    </source>
</evidence>
<feature type="region of interest" description="Disordered" evidence="1">
    <location>
        <begin position="491"/>
        <end position="516"/>
    </location>
</feature>
<gene>
    <name evidence="2" type="ORF">DDE83_000850</name>
</gene>
<sequence>MDAHQFGDLPQIQAMDESRFPNWMAGQDCYMYPYKQHAVHFPTEEDYLDQLEYGSVIIPSMQRFMTDPNPLRDGMLHANIPLHSPYERYPVQQWPSSGCFRNASPGCTSSGNTSQNTQDELRSPSMYHAVPFTAQMNHSHLSFQYPAAEQFQSGAYSIEAPMLPSNCTTLREIEYEPPVSETIMEEVDDVDTKQEGASDHEHGVVKEKETPDYRAYADSAIGHSVRDAQSVEPVDFAEEPASDSDWSPSSSRRKRRRSTASSSSASRPSKRRGHARKDSQVTSPTASIKCEKKTQRTSKTSKNSTDAAIPSSSHRPFPCPLAAYGCKSDFASKNEWKRHVSTQHIKLGFWRCDLCPPSIDPNDEDAFYHNDFNRKDLFTQHLRRMHAAPKDSKSTAHTQKEWPVSEANLPEHQTRCNRWLRDPPQESGCLFCTAKFTGRNSWDERMEHVGRHLEKDYRGCRGMLDVAAWREDEGLERYLLDEGLAVREGQGWRIGDGVPRRGGGGVKEEDEDEDKE</sequence>
<dbReference type="GO" id="GO:0003700">
    <property type="term" value="F:DNA-binding transcription factor activity"/>
    <property type="evidence" value="ECO:0007669"/>
    <property type="project" value="InterPro"/>
</dbReference>
<feature type="region of interest" description="Disordered" evidence="1">
    <location>
        <begin position="225"/>
        <end position="314"/>
    </location>
</feature>
<dbReference type="OrthoDB" id="5388486at2759"/>
<protein>
    <submittedName>
        <fullName evidence="2">Zinc finger c2h2-like protein</fullName>
    </submittedName>
</protein>
<dbReference type="Gene3D" id="3.30.160.60">
    <property type="entry name" value="Classic Zinc Finger"/>
    <property type="match status" value="1"/>
</dbReference>
<name>A0A364NET4_STELY</name>
<dbReference type="AlphaFoldDB" id="A0A364NET4"/>
<dbReference type="EMBL" id="QGDH01000008">
    <property type="protein sequence ID" value="RAR15834.1"/>
    <property type="molecule type" value="Genomic_DNA"/>
</dbReference>
<reference evidence="3" key="1">
    <citation type="submission" date="2018-05" db="EMBL/GenBank/DDBJ databases">
        <title>Draft genome sequence of Stemphylium lycopersici strain CIDEFI 213.</title>
        <authorList>
            <person name="Medina R."/>
            <person name="Franco M.E.E."/>
            <person name="Lucentini C.G."/>
            <person name="Saparrat M.C.N."/>
            <person name="Balatti P.A."/>
        </authorList>
    </citation>
    <scope>NUCLEOTIDE SEQUENCE [LARGE SCALE GENOMIC DNA]</scope>
    <source>
        <strain evidence="3">CIDEFI 213</strain>
    </source>
</reference>
<feature type="compositionally biased region" description="Polar residues" evidence="1">
    <location>
        <begin position="297"/>
        <end position="314"/>
    </location>
</feature>
<comment type="caution">
    <text evidence="2">The sequence shown here is derived from an EMBL/GenBank/DDBJ whole genome shotgun (WGS) entry which is preliminary data.</text>
</comment>
<dbReference type="Proteomes" id="UP000249619">
    <property type="component" value="Unassembled WGS sequence"/>
</dbReference>
<feature type="region of interest" description="Disordered" evidence="1">
    <location>
        <begin position="191"/>
        <end position="212"/>
    </location>
</feature>
<accession>A0A364NET4</accession>
<dbReference type="PANTHER" id="PTHR23225">
    <property type="entry name" value="ZINC FINGER PROTEIN"/>
    <property type="match status" value="1"/>
</dbReference>
<organism evidence="2 3">
    <name type="scientific">Stemphylium lycopersici</name>
    <name type="common">Tomato gray leaf spot disease fungus</name>
    <name type="synonym">Thyrospora lycopersici</name>
    <dbReference type="NCBI Taxonomy" id="183478"/>
    <lineage>
        <taxon>Eukaryota</taxon>
        <taxon>Fungi</taxon>
        <taxon>Dikarya</taxon>
        <taxon>Ascomycota</taxon>
        <taxon>Pezizomycotina</taxon>
        <taxon>Dothideomycetes</taxon>
        <taxon>Pleosporomycetidae</taxon>
        <taxon>Pleosporales</taxon>
        <taxon>Pleosporineae</taxon>
        <taxon>Pleosporaceae</taxon>
        <taxon>Stemphylium</taxon>
    </lineage>
</organism>
<proteinExistence type="predicted"/>
<keyword evidence="3" id="KW-1185">Reference proteome</keyword>
<dbReference type="PANTHER" id="PTHR23225:SF2">
    <property type="entry name" value="AT09679P-RELATED"/>
    <property type="match status" value="1"/>
</dbReference>